<evidence type="ECO:0000313" key="2">
    <source>
        <dbReference type="Proteomes" id="UP000593566"/>
    </source>
</evidence>
<sequence length="118" mass="12848">MVQTDETWTHEKGGYVNLSITGGATCDYVRINRAVGDADLGEHIAEPEDSASALNIPAVNGLSARVCDSMKVEGEYGRVSRQNKAVDTNCDDANELSEEPEPKVLAPKRGLRFWRSVP</sequence>
<organism evidence="1 2">
    <name type="scientific">Letharia lupina</name>
    <dbReference type="NCBI Taxonomy" id="560253"/>
    <lineage>
        <taxon>Eukaryota</taxon>
        <taxon>Fungi</taxon>
        <taxon>Dikarya</taxon>
        <taxon>Ascomycota</taxon>
        <taxon>Pezizomycotina</taxon>
        <taxon>Lecanoromycetes</taxon>
        <taxon>OSLEUM clade</taxon>
        <taxon>Lecanoromycetidae</taxon>
        <taxon>Lecanorales</taxon>
        <taxon>Lecanorineae</taxon>
        <taxon>Parmeliaceae</taxon>
        <taxon>Letharia</taxon>
    </lineage>
</organism>
<evidence type="ECO:0000313" key="1">
    <source>
        <dbReference type="EMBL" id="KAF6225450.1"/>
    </source>
</evidence>
<protein>
    <submittedName>
        <fullName evidence="1">Uncharacterized protein</fullName>
    </submittedName>
</protein>
<reference evidence="1 2" key="1">
    <citation type="journal article" date="2020" name="Genomics">
        <title>Complete, high-quality genomes from long-read metagenomic sequencing of two wolf lichen thalli reveals enigmatic genome architecture.</title>
        <authorList>
            <person name="McKenzie S.K."/>
            <person name="Walston R.F."/>
            <person name="Allen J.L."/>
        </authorList>
    </citation>
    <scope>NUCLEOTIDE SEQUENCE [LARGE SCALE GENOMIC DNA]</scope>
    <source>
        <strain evidence="1">WasteWater1</strain>
    </source>
</reference>
<dbReference type="RefSeq" id="XP_037154159.1">
    <property type="nucleotide sequence ID" value="XM_037300311.1"/>
</dbReference>
<keyword evidence="2" id="KW-1185">Reference proteome</keyword>
<name>A0A8H6CKS4_9LECA</name>
<proteinExistence type="predicted"/>
<dbReference type="EMBL" id="JACCJB010000007">
    <property type="protein sequence ID" value="KAF6225450.1"/>
    <property type="molecule type" value="Genomic_DNA"/>
</dbReference>
<dbReference type="AlphaFoldDB" id="A0A8H6CKS4"/>
<accession>A0A8H6CKS4</accession>
<dbReference type="GeneID" id="59337845"/>
<comment type="caution">
    <text evidence="1">The sequence shown here is derived from an EMBL/GenBank/DDBJ whole genome shotgun (WGS) entry which is preliminary data.</text>
</comment>
<dbReference type="Proteomes" id="UP000593566">
    <property type="component" value="Unassembled WGS sequence"/>
</dbReference>
<gene>
    <name evidence="1" type="ORF">HO133_009450</name>
</gene>